<dbReference type="SMART" id="SM00487">
    <property type="entry name" value="DEXDc"/>
    <property type="match status" value="1"/>
</dbReference>
<evidence type="ECO:0000313" key="4">
    <source>
        <dbReference type="Proteomes" id="UP001296923"/>
    </source>
</evidence>
<dbReference type="InterPro" id="IPR006935">
    <property type="entry name" value="Helicase/UvrB_N"/>
</dbReference>
<keyword evidence="3" id="KW-0547">Nucleotide-binding</keyword>
<keyword evidence="3" id="KW-0347">Helicase</keyword>
<keyword evidence="3" id="KW-0067">ATP-binding</keyword>
<comment type="caution">
    <text evidence="3">The sequence shown here is derived from an EMBL/GenBank/DDBJ whole genome shotgun (WGS) entry which is preliminary data.</text>
</comment>
<dbReference type="Gene3D" id="3.40.50.300">
    <property type="entry name" value="P-loop containing nucleotide triphosphate hydrolases"/>
    <property type="match status" value="2"/>
</dbReference>
<dbReference type="PROSITE" id="PS51194">
    <property type="entry name" value="HELICASE_CTER"/>
    <property type="match status" value="1"/>
</dbReference>
<dbReference type="InterPro" id="IPR027417">
    <property type="entry name" value="P-loop_NTPase"/>
</dbReference>
<sequence length="458" mass="52772">MKSGNEMYLQSIKLSNGYKAKYVSELVTYSKIVKGIINLIESPCGTGKTTFFIDEVIKKAKNKERILYLVDTSVLEESLLTKYEEYLKPYNPTVKGTMEYSIDQLPSHGFGIQMNKEIRKDNRAICMTYAKFAHVLSVSKDNNFLNNIKFMCCDEVHNLAKYIGYEVQLGAKKEETKLYKALEKIVSSTEKGVFKTLFMTATPYRITKILKMSLNYTCNKIVSENELRGYLFNSQKVYTNINNILKELRKSDLPEDNKILMYVETIKKAEEVRSKLEMNGFNVACLWSINNERKMDNLSRKVREHIIENEEIPEYVDIVIINAAYETGYNIFDTENMAQTVIVHSRNSEVITQVRGRIRHDIESLVTLNQSGSIETIKRDGTVVELCPTKLEKYIGIPLTKEIKDKFIQELNLINGHGRQLKWTSVKKMLSENGFKITSGKSRVNGKQIKFDIIEQNH</sequence>
<dbReference type="Proteomes" id="UP001296923">
    <property type="component" value="Unassembled WGS sequence"/>
</dbReference>
<protein>
    <submittedName>
        <fullName evidence="3">DEAD/DEAH box helicase family protein</fullName>
    </submittedName>
</protein>
<dbReference type="InterPro" id="IPR001650">
    <property type="entry name" value="Helicase_C-like"/>
</dbReference>
<dbReference type="EMBL" id="JAFHKR010000037">
    <property type="protein sequence ID" value="MBN3553312.1"/>
    <property type="molecule type" value="Genomic_DNA"/>
</dbReference>
<accession>A0ABS2ZMB1</accession>
<keyword evidence="4" id="KW-1185">Reference proteome</keyword>
<dbReference type="RefSeq" id="WP_205724522.1">
    <property type="nucleotide sequence ID" value="NZ_JAFHKR010000037.1"/>
</dbReference>
<evidence type="ECO:0000313" key="3">
    <source>
        <dbReference type="EMBL" id="MBN3553312.1"/>
    </source>
</evidence>
<reference evidence="3 4" key="1">
    <citation type="submission" date="2021-01" db="EMBL/GenBank/DDBJ databases">
        <title>Genome Sequencing of Type Strains.</title>
        <authorList>
            <person name="Lemaire J.F."/>
            <person name="Inderbitzin P."/>
            <person name="Collins S.B."/>
            <person name="Wespe N."/>
            <person name="Knight-Connoni V."/>
        </authorList>
    </citation>
    <scope>NUCLEOTIDE SEQUENCE [LARGE SCALE GENOMIC DNA]</scope>
    <source>
        <strain evidence="3 4">DSM 23009</strain>
    </source>
</reference>
<dbReference type="GO" id="GO:0004386">
    <property type="term" value="F:helicase activity"/>
    <property type="evidence" value="ECO:0007669"/>
    <property type="project" value="UniProtKB-KW"/>
</dbReference>
<name>A0ABS2ZMB1_9BACL</name>
<evidence type="ECO:0000259" key="2">
    <source>
        <dbReference type="PROSITE" id="PS51194"/>
    </source>
</evidence>
<dbReference type="Pfam" id="PF04851">
    <property type="entry name" value="ResIII"/>
    <property type="match status" value="1"/>
</dbReference>
<proteinExistence type="predicted"/>
<dbReference type="PROSITE" id="PS51192">
    <property type="entry name" value="HELICASE_ATP_BIND_1"/>
    <property type="match status" value="1"/>
</dbReference>
<evidence type="ECO:0000259" key="1">
    <source>
        <dbReference type="PROSITE" id="PS51192"/>
    </source>
</evidence>
<keyword evidence="3" id="KW-0378">Hydrolase</keyword>
<feature type="domain" description="Helicase C-terminal" evidence="2">
    <location>
        <begin position="240"/>
        <end position="414"/>
    </location>
</feature>
<gene>
    <name evidence="3" type="ORF">JYA63_03475</name>
</gene>
<dbReference type="SUPFAM" id="SSF52540">
    <property type="entry name" value="P-loop containing nucleoside triphosphate hydrolases"/>
    <property type="match status" value="1"/>
</dbReference>
<dbReference type="InterPro" id="IPR014001">
    <property type="entry name" value="Helicase_ATP-bd"/>
</dbReference>
<organism evidence="3 4">
    <name type="scientific">Fictibacillus nanhaiensis</name>
    <dbReference type="NCBI Taxonomy" id="742169"/>
    <lineage>
        <taxon>Bacteria</taxon>
        <taxon>Bacillati</taxon>
        <taxon>Bacillota</taxon>
        <taxon>Bacilli</taxon>
        <taxon>Bacillales</taxon>
        <taxon>Fictibacillaceae</taxon>
        <taxon>Fictibacillus</taxon>
    </lineage>
</organism>
<feature type="domain" description="Helicase ATP-binding" evidence="1">
    <location>
        <begin position="29"/>
        <end position="221"/>
    </location>
</feature>